<evidence type="ECO:0000313" key="1">
    <source>
        <dbReference type="EMBL" id="KAK1944000.1"/>
    </source>
</evidence>
<sequence>MLSLDATQALSSDVAWEEAQLELLRVNVKLNEDTGNIDIVCADTGSGMHAYQVKQLCCNAFETTKTGGESGGGCTSGKYGVGLKAAMLYSQLHTTDACLKITTTSKSDGILHVQLRIDPDSEESAVVKKVAHFTVDEHHQHFSGTEMRLSIPYPRSTAEVESAADTLALYFQSLRYTAPPFVSVQFNFDVGEISTSVECQPREEPIDRLVSDLNASADDILYAIHEGERTSTSCVALLLGDMKPGGQHDIEICLLRYANHTPLVNGEDFFLCSITKGISSSKVWKKYGLRCQRTKAYLVNQLIATPLRACARSGTDDCDEPLRLVLAVDVCIAGSENTNGVKYRTFKKSTLDACYADSVQCCCRSILQQLVEAGRLSTPQQQQDQELVQNFAPLIAKSLTAIVKQSQTNKSSNIESSHHKSSQQDHFNEELIVQELQAFAWTMIVGHTIKKHQTSREDMSAIGALRELEKDKKGPNNAGLKELFLNLPTRIRQSGPVKGGINFALKSWQTSGRWLWVLSTTLLVTLVPLSIEMLREEQTNEVVKELVSKGFSYNQIQGMGYMVSQPQSTLAAPAEGAAQ</sequence>
<reference evidence="1" key="1">
    <citation type="submission" date="2023-08" db="EMBL/GenBank/DDBJ databases">
        <title>Reference Genome Resource for the Citrus Pathogen Phytophthora citrophthora.</title>
        <authorList>
            <person name="Moller H."/>
            <person name="Coetzee B."/>
            <person name="Rose L.J."/>
            <person name="Van Niekerk J.M."/>
        </authorList>
    </citation>
    <scope>NUCLEOTIDE SEQUENCE</scope>
    <source>
        <strain evidence="1">STE-U-9442</strain>
    </source>
</reference>
<dbReference type="Proteomes" id="UP001259832">
    <property type="component" value="Unassembled WGS sequence"/>
</dbReference>
<gene>
    <name evidence="1" type="ORF">P3T76_005396</name>
</gene>
<dbReference type="Gene3D" id="3.30.230.10">
    <property type="match status" value="1"/>
</dbReference>
<dbReference type="Pfam" id="PF13589">
    <property type="entry name" value="HATPase_c_3"/>
    <property type="match status" value="1"/>
</dbReference>
<dbReference type="InterPro" id="IPR014721">
    <property type="entry name" value="Ribsml_uS5_D2-typ_fold_subgr"/>
</dbReference>
<dbReference type="SUPFAM" id="SSF55874">
    <property type="entry name" value="ATPase domain of HSP90 chaperone/DNA topoisomerase II/histidine kinase"/>
    <property type="match status" value="1"/>
</dbReference>
<proteinExistence type="predicted"/>
<accession>A0AAD9LNV1</accession>
<keyword evidence="2" id="KW-1185">Reference proteome</keyword>
<comment type="caution">
    <text evidence="1">The sequence shown here is derived from an EMBL/GenBank/DDBJ whole genome shotgun (WGS) entry which is preliminary data.</text>
</comment>
<evidence type="ECO:0000313" key="2">
    <source>
        <dbReference type="Proteomes" id="UP001259832"/>
    </source>
</evidence>
<name>A0AAD9LNV1_9STRA</name>
<dbReference type="Gene3D" id="3.30.565.10">
    <property type="entry name" value="Histidine kinase-like ATPase, C-terminal domain"/>
    <property type="match status" value="1"/>
</dbReference>
<protein>
    <submittedName>
        <fullName evidence="1">Type 2 DNA topoisomerase 6 subunit B</fullName>
    </submittedName>
</protein>
<dbReference type="CDD" id="cd22884">
    <property type="entry name" value="TOM22"/>
    <property type="match status" value="1"/>
</dbReference>
<dbReference type="EMBL" id="JASMQC010000007">
    <property type="protein sequence ID" value="KAK1944000.1"/>
    <property type="molecule type" value="Genomic_DNA"/>
</dbReference>
<dbReference type="AlphaFoldDB" id="A0AAD9LNV1"/>
<organism evidence="1 2">
    <name type="scientific">Phytophthora citrophthora</name>
    <dbReference type="NCBI Taxonomy" id="4793"/>
    <lineage>
        <taxon>Eukaryota</taxon>
        <taxon>Sar</taxon>
        <taxon>Stramenopiles</taxon>
        <taxon>Oomycota</taxon>
        <taxon>Peronosporomycetes</taxon>
        <taxon>Peronosporales</taxon>
        <taxon>Peronosporaceae</taxon>
        <taxon>Phytophthora</taxon>
    </lineage>
</organism>
<dbReference type="InterPro" id="IPR036890">
    <property type="entry name" value="HATPase_C_sf"/>
</dbReference>